<dbReference type="AlphaFoldDB" id="A0A1X7SN71"/>
<feature type="region of interest" description="Disordered" evidence="1">
    <location>
        <begin position="129"/>
        <end position="204"/>
    </location>
</feature>
<evidence type="ECO:0000313" key="2">
    <source>
        <dbReference type="EnsemblMetazoa" id="Aqu2.1.03537_001"/>
    </source>
</evidence>
<reference evidence="2" key="1">
    <citation type="submission" date="2017-05" db="UniProtKB">
        <authorList>
            <consortium name="EnsemblMetazoa"/>
        </authorList>
    </citation>
    <scope>IDENTIFICATION</scope>
</reference>
<feature type="compositionally biased region" description="Gly residues" evidence="1">
    <location>
        <begin position="166"/>
        <end position="179"/>
    </location>
</feature>
<dbReference type="EnsemblMetazoa" id="Aqu2.1.03537_001">
    <property type="protein sequence ID" value="Aqu2.1.03537_001"/>
    <property type="gene ID" value="Aqu2.1.03537"/>
</dbReference>
<sequence>VHILYKDFNVVRIRPDLERDLKALSSVVLSHWMMRQFPAAQIMNDNGTVHVRLIKVVVLDGGPSGPRPTASTSTPAALLVKTYYLSVHSPELGNYILPLLLQRRQSWGRRGSSRREHVCHSRREHRRAFVYTGGGGPPALGSAAGSGGGPPSPATGGGRPPAAGRASGGSGPPGGGGRGPPSPATGDGRPPATGRAGSGSGPPG</sequence>
<feature type="compositionally biased region" description="Gly residues" evidence="1">
    <location>
        <begin position="132"/>
        <end position="159"/>
    </location>
</feature>
<organism evidence="2">
    <name type="scientific">Amphimedon queenslandica</name>
    <name type="common">Sponge</name>
    <dbReference type="NCBI Taxonomy" id="400682"/>
    <lineage>
        <taxon>Eukaryota</taxon>
        <taxon>Metazoa</taxon>
        <taxon>Porifera</taxon>
        <taxon>Demospongiae</taxon>
        <taxon>Heteroscleromorpha</taxon>
        <taxon>Haplosclerida</taxon>
        <taxon>Niphatidae</taxon>
        <taxon>Amphimedon</taxon>
    </lineage>
</organism>
<accession>A0A1X7SN71</accession>
<evidence type="ECO:0000256" key="1">
    <source>
        <dbReference type="SAM" id="MobiDB-lite"/>
    </source>
</evidence>
<proteinExistence type="predicted"/>
<name>A0A1X7SN71_AMPQE</name>
<dbReference type="InParanoid" id="A0A1X7SN71"/>
<protein>
    <submittedName>
        <fullName evidence="2">Uncharacterized protein</fullName>
    </submittedName>
</protein>